<dbReference type="Pfam" id="PF13637">
    <property type="entry name" value="Ank_4"/>
    <property type="match status" value="2"/>
</dbReference>
<proteinExistence type="predicted"/>
<feature type="non-terminal residue" evidence="4">
    <location>
        <position position="1"/>
    </location>
</feature>
<dbReference type="SUPFAM" id="SSF48403">
    <property type="entry name" value="Ankyrin repeat"/>
    <property type="match status" value="1"/>
</dbReference>
<gene>
    <name evidence="4" type="ORF">METZ01_LOCUS371280</name>
</gene>
<accession>A0A382T8P8</accession>
<dbReference type="PROSITE" id="PS50088">
    <property type="entry name" value="ANK_REPEAT"/>
    <property type="match status" value="4"/>
</dbReference>
<organism evidence="4">
    <name type="scientific">marine metagenome</name>
    <dbReference type="NCBI Taxonomy" id="408172"/>
    <lineage>
        <taxon>unclassified sequences</taxon>
        <taxon>metagenomes</taxon>
        <taxon>ecological metagenomes</taxon>
    </lineage>
</organism>
<evidence type="ECO:0000256" key="2">
    <source>
        <dbReference type="ARBA" id="ARBA00023043"/>
    </source>
</evidence>
<evidence type="ECO:0000256" key="3">
    <source>
        <dbReference type="SAM" id="MobiDB-lite"/>
    </source>
</evidence>
<keyword evidence="2" id="KW-0040">ANK repeat</keyword>
<dbReference type="PRINTS" id="PR01415">
    <property type="entry name" value="ANKYRIN"/>
</dbReference>
<reference evidence="4" key="1">
    <citation type="submission" date="2018-05" db="EMBL/GenBank/DDBJ databases">
        <authorList>
            <person name="Lanie J.A."/>
            <person name="Ng W.-L."/>
            <person name="Kazmierczak K.M."/>
            <person name="Andrzejewski T.M."/>
            <person name="Davidsen T.M."/>
            <person name="Wayne K.J."/>
            <person name="Tettelin H."/>
            <person name="Glass J.I."/>
            <person name="Rusch D."/>
            <person name="Podicherti R."/>
            <person name="Tsui H.-C.T."/>
            <person name="Winkler M.E."/>
        </authorList>
    </citation>
    <scope>NUCLEOTIDE SEQUENCE</scope>
</reference>
<dbReference type="Pfam" id="PF12796">
    <property type="entry name" value="Ank_2"/>
    <property type="match status" value="1"/>
</dbReference>
<dbReference type="PROSITE" id="PS50297">
    <property type="entry name" value="ANK_REP_REGION"/>
    <property type="match status" value="3"/>
</dbReference>
<feature type="region of interest" description="Disordered" evidence="3">
    <location>
        <begin position="261"/>
        <end position="304"/>
    </location>
</feature>
<feature type="compositionally biased region" description="Low complexity" evidence="3">
    <location>
        <begin position="293"/>
        <end position="304"/>
    </location>
</feature>
<dbReference type="InterPro" id="IPR002110">
    <property type="entry name" value="Ankyrin_rpt"/>
</dbReference>
<feature type="compositionally biased region" description="Basic and acidic residues" evidence="3">
    <location>
        <begin position="261"/>
        <end position="277"/>
    </location>
</feature>
<dbReference type="SMART" id="SM00248">
    <property type="entry name" value="ANK"/>
    <property type="match status" value="6"/>
</dbReference>
<dbReference type="PANTHER" id="PTHR24171:SF9">
    <property type="entry name" value="ANKYRIN REPEAT DOMAIN-CONTAINING PROTEIN 39"/>
    <property type="match status" value="1"/>
</dbReference>
<dbReference type="PANTHER" id="PTHR24171">
    <property type="entry name" value="ANKYRIN REPEAT DOMAIN-CONTAINING PROTEIN 39-RELATED"/>
    <property type="match status" value="1"/>
</dbReference>
<evidence type="ECO:0000313" key="4">
    <source>
        <dbReference type="EMBL" id="SVD18426.1"/>
    </source>
</evidence>
<sequence>VDIHQAAEEGNIEAVKQAIADGADVNALGGLMQQTPLDYAEGEIADLLRKHGGKTSLWLRAGESIHIAAAAGHIEAVKQYLADGVDVNVRDEDGSTPLSDAVFWAAFSADASAGSSNGHKETAELLIEKGANVNARNDRGWTPLDFALNLKHGGAIADFLRKHGAKTERELNNVLIDAAKKGDIEAVKQHLAAGTDVNGTGDLGLTVLHNAAAAGHKEITQLLIAKGADVNAKDVAGRTPLDFVLNNKINNRNEIADLLRKHGGKTREELKVGESRKAPAQSPSPPVEPIPVEPVAKAAPPEPP</sequence>
<dbReference type="AlphaFoldDB" id="A0A382T8P8"/>
<dbReference type="EMBL" id="UINC01134716">
    <property type="protein sequence ID" value="SVD18426.1"/>
    <property type="molecule type" value="Genomic_DNA"/>
</dbReference>
<keyword evidence="1" id="KW-0677">Repeat</keyword>
<name>A0A382T8P8_9ZZZZ</name>
<feature type="compositionally biased region" description="Pro residues" evidence="3">
    <location>
        <begin position="282"/>
        <end position="292"/>
    </location>
</feature>
<dbReference type="InterPro" id="IPR036770">
    <property type="entry name" value="Ankyrin_rpt-contain_sf"/>
</dbReference>
<evidence type="ECO:0000256" key="1">
    <source>
        <dbReference type="ARBA" id="ARBA00022737"/>
    </source>
</evidence>
<dbReference type="Gene3D" id="1.25.40.20">
    <property type="entry name" value="Ankyrin repeat-containing domain"/>
    <property type="match status" value="3"/>
</dbReference>
<protein>
    <submittedName>
        <fullName evidence="4">Uncharacterized protein</fullName>
    </submittedName>
</protein>
<feature type="non-terminal residue" evidence="4">
    <location>
        <position position="304"/>
    </location>
</feature>